<evidence type="ECO:0000313" key="8">
    <source>
        <dbReference type="Proteomes" id="UP000757232"/>
    </source>
</evidence>
<dbReference type="PROSITE" id="PS52012">
    <property type="entry name" value="CFEM"/>
    <property type="match status" value="1"/>
</dbReference>
<keyword evidence="3" id="KW-0732">Signal</keyword>
<name>A0A9Q5N5Y9_SANBA</name>
<evidence type="ECO:0000256" key="3">
    <source>
        <dbReference type="ARBA" id="ARBA00022729"/>
    </source>
</evidence>
<comment type="caution">
    <text evidence="7">The sequence shown here is derived from an EMBL/GenBank/DDBJ whole genome shotgun (WGS) entry which is preliminary data.</text>
</comment>
<dbReference type="Proteomes" id="UP000757232">
    <property type="component" value="Unassembled WGS sequence"/>
</dbReference>
<proteinExistence type="predicted"/>
<gene>
    <name evidence="7" type="ORF">A7U60_g4018</name>
</gene>
<dbReference type="AlphaFoldDB" id="A0A9Q5N5Y9"/>
<evidence type="ECO:0000259" key="6">
    <source>
        <dbReference type="PROSITE" id="PS52012"/>
    </source>
</evidence>
<evidence type="ECO:0000313" key="7">
    <source>
        <dbReference type="EMBL" id="OCB88830.1"/>
    </source>
</evidence>
<evidence type="ECO:0000256" key="1">
    <source>
        <dbReference type="ARBA" id="ARBA00004613"/>
    </source>
</evidence>
<keyword evidence="2" id="KW-0964">Secreted</keyword>
<dbReference type="GO" id="GO:0005576">
    <property type="term" value="C:extracellular region"/>
    <property type="evidence" value="ECO:0007669"/>
    <property type="project" value="UniProtKB-SubCell"/>
</dbReference>
<comment type="subcellular location">
    <subcellularLocation>
        <location evidence="1">Secreted</location>
    </subcellularLocation>
</comment>
<dbReference type="EMBL" id="LNZH02000169">
    <property type="protein sequence ID" value="OCB88830.1"/>
    <property type="molecule type" value="Genomic_DNA"/>
</dbReference>
<dbReference type="Pfam" id="PF05730">
    <property type="entry name" value="CFEM"/>
    <property type="match status" value="1"/>
</dbReference>
<evidence type="ECO:0000256" key="4">
    <source>
        <dbReference type="ARBA" id="ARBA00023157"/>
    </source>
</evidence>
<keyword evidence="4" id="KW-1015">Disulfide bond</keyword>
<dbReference type="OrthoDB" id="4505683at2759"/>
<keyword evidence="8" id="KW-1185">Reference proteome</keyword>
<organism evidence="7 8">
    <name type="scientific">Sanghuangporus baumii</name>
    <name type="common">Phellinus baumii</name>
    <dbReference type="NCBI Taxonomy" id="108892"/>
    <lineage>
        <taxon>Eukaryota</taxon>
        <taxon>Fungi</taxon>
        <taxon>Dikarya</taxon>
        <taxon>Basidiomycota</taxon>
        <taxon>Agaricomycotina</taxon>
        <taxon>Agaricomycetes</taxon>
        <taxon>Hymenochaetales</taxon>
        <taxon>Hymenochaetaceae</taxon>
        <taxon>Sanghuangporus</taxon>
    </lineage>
</organism>
<accession>A0A9Q5N5Y9</accession>
<evidence type="ECO:0000256" key="5">
    <source>
        <dbReference type="SAM" id="MobiDB-lite"/>
    </source>
</evidence>
<feature type="domain" description="CFEM" evidence="6">
    <location>
        <begin position="52"/>
        <end position="165"/>
    </location>
</feature>
<sequence length="300" mass="31198">MLVRHAPRIARSFLVLVSPGVVFSPPICFGHCGLLCARHLPSITKPLPTKEVAKQMLSELTLLILLFVHGVIAQGNIPLCVSTCMDDIASDLGCISSENLPCTCRSSTFMSDVQQCFGFSCDEDDQERGEDIVTAQCIAFTSAVVTMSTTTSGSSSTIIDTDSSSSVTPSVTSSETSESSSSSVTTSPSTNVPATTITTTFDIPPITSTIISTLSASSTQDPVLSTETSVSTASTLISSTVTVPPSSSSSASLSVVDTVTSTRFVSPTSTISGATKGHPGFRLEVSLTCLAMGFFNSLLF</sequence>
<reference evidence="7" key="1">
    <citation type="submission" date="2016-06" db="EMBL/GenBank/DDBJ databases">
        <title>Draft Genome sequence of the fungus Inonotus baumii.</title>
        <authorList>
            <person name="Zhu H."/>
            <person name="Lin W."/>
        </authorList>
    </citation>
    <scope>NUCLEOTIDE SEQUENCE</scope>
    <source>
        <strain evidence="7">821</strain>
    </source>
</reference>
<protein>
    <recommendedName>
        <fullName evidence="6">CFEM domain-containing protein</fullName>
    </recommendedName>
</protein>
<feature type="region of interest" description="Disordered" evidence="5">
    <location>
        <begin position="151"/>
        <end position="197"/>
    </location>
</feature>
<dbReference type="InterPro" id="IPR008427">
    <property type="entry name" value="Extracellular_membr_CFEM_dom"/>
</dbReference>
<evidence type="ECO:0000256" key="2">
    <source>
        <dbReference type="ARBA" id="ARBA00022525"/>
    </source>
</evidence>